<feature type="domain" description="HTH araC/xylS-type" evidence="5">
    <location>
        <begin position="239"/>
        <end position="339"/>
    </location>
</feature>
<evidence type="ECO:0000256" key="4">
    <source>
        <dbReference type="SAM" id="MobiDB-lite"/>
    </source>
</evidence>
<keyword evidence="1" id="KW-0805">Transcription regulation</keyword>
<dbReference type="AlphaFoldDB" id="A0A2A6J718"/>
<dbReference type="InterPro" id="IPR050204">
    <property type="entry name" value="AraC_XylS_family_regulators"/>
</dbReference>
<dbReference type="InterPro" id="IPR009057">
    <property type="entry name" value="Homeodomain-like_sf"/>
</dbReference>
<dbReference type="SUPFAM" id="SSF46689">
    <property type="entry name" value="Homeodomain-like"/>
    <property type="match status" value="1"/>
</dbReference>
<dbReference type="PANTHER" id="PTHR46796:SF12">
    <property type="entry name" value="HTH-TYPE DNA-BINDING TRANSCRIPTIONAL ACTIVATOR EUTR"/>
    <property type="match status" value="1"/>
</dbReference>
<feature type="region of interest" description="Disordered" evidence="4">
    <location>
        <begin position="1"/>
        <end position="30"/>
    </location>
</feature>
<dbReference type="GO" id="GO:0043565">
    <property type="term" value="F:sequence-specific DNA binding"/>
    <property type="evidence" value="ECO:0007669"/>
    <property type="project" value="InterPro"/>
</dbReference>
<sequence length="339" mass="37517">MSNRFLGHAKNSLVRNPASPSEPVKGAARSGVCPDELSEMLSTPKSLMKVTVESDAPIGYSCRLAFAEGIEVADCSYRGALTLRREAPSDRMLVVLPRHGGAVFDYVGKPIESVPGHATILECELTAGLRVSGPRHHLGLFIDKTIFTRHLTQMFDRTVTGTVDFFPQIDLSTGPGLALMHVAENLHSGLQESGFLRQSPLALAALRDALTCLLLENFPHRYSDEPVHSIPLPAPRHVKRAIDFMHAHYAEPISLDDLAVAARVSSRTLQEGFRQFRSTTPMSYLKEIRLVAVHRELLEGDYKRSVASVALKWGFTHVGRFASEYRKRFGQLPSETLKH</sequence>
<dbReference type="EMBL" id="NWSV01000021">
    <property type="protein sequence ID" value="PDT01663.1"/>
    <property type="molecule type" value="Genomic_DNA"/>
</dbReference>
<name>A0A2A6J718_9HYPH</name>
<dbReference type="InterPro" id="IPR018060">
    <property type="entry name" value="HTH_AraC"/>
</dbReference>
<evidence type="ECO:0000256" key="1">
    <source>
        <dbReference type="ARBA" id="ARBA00023015"/>
    </source>
</evidence>
<evidence type="ECO:0000313" key="6">
    <source>
        <dbReference type="EMBL" id="PDT01663.1"/>
    </source>
</evidence>
<dbReference type="Pfam" id="PF14525">
    <property type="entry name" value="AraC_binding_2"/>
    <property type="match status" value="1"/>
</dbReference>
<proteinExistence type="predicted"/>
<evidence type="ECO:0000256" key="3">
    <source>
        <dbReference type="ARBA" id="ARBA00023163"/>
    </source>
</evidence>
<dbReference type="GO" id="GO:0003700">
    <property type="term" value="F:DNA-binding transcription factor activity"/>
    <property type="evidence" value="ECO:0007669"/>
    <property type="project" value="InterPro"/>
</dbReference>
<dbReference type="Proteomes" id="UP000220768">
    <property type="component" value="Unassembled WGS sequence"/>
</dbReference>
<keyword evidence="3" id="KW-0804">Transcription</keyword>
<keyword evidence="7" id="KW-1185">Reference proteome</keyword>
<dbReference type="InterPro" id="IPR035418">
    <property type="entry name" value="AraC-bd_2"/>
</dbReference>
<reference evidence="6 7" key="1">
    <citation type="submission" date="2017-09" db="EMBL/GenBank/DDBJ databases">
        <title>Comparative genomics of rhizobia isolated from Phaseolus vulgaris in China.</title>
        <authorList>
            <person name="Tong W."/>
        </authorList>
    </citation>
    <scope>NUCLEOTIDE SEQUENCE [LARGE SCALE GENOMIC DNA]</scope>
    <source>
        <strain evidence="6 7">C5</strain>
    </source>
</reference>
<dbReference type="SMART" id="SM00342">
    <property type="entry name" value="HTH_ARAC"/>
    <property type="match status" value="1"/>
</dbReference>
<keyword evidence="2" id="KW-0238">DNA-binding</keyword>
<dbReference type="Gene3D" id="1.10.10.60">
    <property type="entry name" value="Homeodomain-like"/>
    <property type="match status" value="1"/>
</dbReference>
<dbReference type="PROSITE" id="PS00041">
    <property type="entry name" value="HTH_ARAC_FAMILY_1"/>
    <property type="match status" value="1"/>
</dbReference>
<evidence type="ECO:0000313" key="7">
    <source>
        <dbReference type="Proteomes" id="UP000220768"/>
    </source>
</evidence>
<comment type="caution">
    <text evidence="6">The sequence shown here is derived from an EMBL/GenBank/DDBJ whole genome shotgun (WGS) entry which is preliminary data.</text>
</comment>
<evidence type="ECO:0000256" key="2">
    <source>
        <dbReference type="ARBA" id="ARBA00023125"/>
    </source>
</evidence>
<dbReference type="Pfam" id="PF12833">
    <property type="entry name" value="HTH_18"/>
    <property type="match status" value="1"/>
</dbReference>
<accession>A0A2A6J718</accession>
<protein>
    <submittedName>
        <fullName evidence="6">AraC family transcriptional regulator</fullName>
    </submittedName>
</protein>
<evidence type="ECO:0000259" key="5">
    <source>
        <dbReference type="PROSITE" id="PS01124"/>
    </source>
</evidence>
<gene>
    <name evidence="6" type="ORF">CO666_24575</name>
</gene>
<dbReference type="PROSITE" id="PS01124">
    <property type="entry name" value="HTH_ARAC_FAMILY_2"/>
    <property type="match status" value="1"/>
</dbReference>
<organism evidence="6 7">
    <name type="scientific">Rhizobium chutanense</name>
    <dbReference type="NCBI Taxonomy" id="2035448"/>
    <lineage>
        <taxon>Bacteria</taxon>
        <taxon>Pseudomonadati</taxon>
        <taxon>Pseudomonadota</taxon>
        <taxon>Alphaproteobacteria</taxon>
        <taxon>Hyphomicrobiales</taxon>
        <taxon>Rhizobiaceae</taxon>
        <taxon>Rhizobium/Agrobacterium group</taxon>
        <taxon>Rhizobium</taxon>
    </lineage>
</organism>
<dbReference type="InterPro" id="IPR018062">
    <property type="entry name" value="HTH_AraC-typ_CS"/>
</dbReference>
<dbReference type="PANTHER" id="PTHR46796">
    <property type="entry name" value="HTH-TYPE TRANSCRIPTIONAL ACTIVATOR RHAS-RELATED"/>
    <property type="match status" value="1"/>
</dbReference>